<dbReference type="Gene3D" id="6.10.340.10">
    <property type="match status" value="1"/>
</dbReference>
<proteinExistence type="predicted"/>
<keyword evidence="2" id="KW-1003">Cell membrane</keyword>
<dbReference type="SUPFAM" id="SSF158472">
    <property type="entry name" value="HAMP domain-like"/>
    <property type="match status" value="1"/>
</dbReference>
<dbReference type="Pfam" id="PF02518">
    <property type="entry name" value="HATPase_c"/>
    <property type="match status" value="1"/>
</dbReference>
<comment type="subcellular location">
    <subcellularLocation>
        <location evidence="1">Cell membrane</location>
        <topology evidence="1">Multi-pass membrane protein</topology>
    </subcellularLocation>
</comment>
<dbReference type="InterPro" id="IPR003594">
    <property type="entry name" value="HATPase_dom"/>
</dbReference>
<evidence type="ECO:0000256" key="1">
    <source>
        <dbReference type="ARBA" id="ARBA00004651"/>
    </source>
</evidence>
<evidence type="ECO:0000259" key="8">
    <source>
        <dbReference type="PROSITE" id="PS50885"/>
    </source>
</evidence>
<evidence type="ECO:0000256" key="7">
    <source>
        <dbReference type="SAM" id="Phobius"/>
    </source>
</evidence>
<evidence type="ECO:0000256" key="2">
    <source>
        <dbReference type="ARBA" id="ARBA00022475"/>
    </source>
</evidence>
<keyword evidence="6 7" id="KW-0472">Membrane</keyword>
<keyword evidence="3" id="KW-0597">Phosphoprotein</keyword>
<name>A0ABW0VZ47_9BACL</name>
<feature type="transmembrane region" description="Helical" evidence="7">
    <location>
        <begin position="16"/>
        <end position="37"/>
    </location>
</feature>
<keyword evidence="4 9" id="KW-0808">Transferase</keyword>
<dbReference type="Proteomes" id="UP001596047">
    <property type="component" value="Unassembled WGS sequence"/>
</dbReference>
<dbReference type="EC" id="2.7.13.3" evidence="9"/>
<evidence type="ECO:0000256" key="3">
    <source>
        <dbReference type="ARBA" id="ARBA00022553"/>
    </source>
</evidence>
<keyword evidence="7" id="KW-1133">Transmembrane helix</keyword>
<evidence type="ECO:0000256" key="4">
    <source>
        <dbReference type="ARBA" id="ARBA00022679"/>
    </source>
</evidence>
<dbReference type="SUPFAM" id="SSF55874">
    <property type="entry name" value="ATPase domain of HSP90 chaperone/DNA topoisomerase II/histidine kinase"/>
    <property type="match status" value="1"/>
</dbReference>
<evidence type="ECO:0000256" key="5">
    <source>
        <dbReference type="ARBA" id="ARBA00022777"/>
    </source>
</evidence>
<accession>A0ABW0VZ47</accession>
<dbReference type="GO" id="GO:0004673">
    <property type="term" value="F:protein histidine kinase activity"/>
    <property type="evidence" value="ECO:0007669"/>
    <property type="project" value="UniProtKB-EC"/>
</dbReference>
<dbReference type="SMART" id="SM00304">
    <property type="entry name" value="HAMP"/>
    <property type="match status" value="1"/>
</dbReference>
<organism evidence="9 10">
    <name type="scientific">Paenibacillus solisilvae</name>
    <dbReference type="NCBI Taxonomy" id="2486751"/>
    <lineage>
        <taxon>Bacteria</taxon>
        <taxon>Bacillati</taxon>
        <taxon>Bacillota</taxon>
        <taxon>Bacilli</taxon>
        <taxon>Bacillales</taxon>
        <taxon>Paenibacillaceae</taxon>
        <taxon>Paenibacillus</taxon>
    </lineage>
</organism>
<dbReference type="InterPro" id="IPR036890">
    <property type="entry name" value="HATPase_C_sf"/>
</dbReference>
<dbReference type="InterPro" id="IPR003660">
    <property type="entry name" value="HAMP_dom"/>
</dbReference>
<dbReference type="InterPro" id="IPR010559">
    <property type="entry name" value="Sig_transdc_His_kin_internal"/>
</dbReference>
<sequence>MIRLLRLNNIRLRNKLLLLYFLAIFIPVMLTNALFYATVSSNVKQQKVKDLSYTMDSMKEEFRKAVDGAVQVSSVLYTDSVFNDDLSKSYGSLGDFIYTYYEDIRKPLRSFISIYSQIEAIELYSQNDTIIYSDFLRVLDRSVRESEWYKQLAESRNQLLIYPIPSQPDMPAAAPLSLIRKLDYFKDGGKVESILKINLRFQTLQSIFDRPSTQGEIALLDSKNNVIYSTGRTPINELLAQKGNIRIETNLSDSLYVGGWTIVGFFPEKVVLGELFESRKIVYDLVIVNLLIPTLVIVLISRSLQTRLVRLLKHMKKLKNQNFEVIDHKQDQDEVGQVTLEFNRMTVHMKNLIQDVYRADIQKKALELAHKQAQLNALQSQINPHYLFNTLEAIRMHCVIKQEDETARIIKLLAKSFRRSLHWENDLIPLQEEINFIHEFLQIQMYRFHHKFSCRIEVAEEALGRKIPKLSILSIVENACIHGLEAKSGQGTITVDCQHYGGDLYVYIADNGIGMTEETYESIVGRLASGYESGGSIGIINVYNRLKLIYEDRFDFHIESRLNSGTKVYIKLPCLMAEASESEGDENGVSLTYR</sequence>
<evidence type="ECO:0000313" key="9">
    <source>
        <dbReference type="EMBL" id="MFC5650034.1"/>
    </source>
</evidence>
<dbReference type="PANTHER" id="PTHR34220">
    <property type="entry name" value="SENSOR HISTIDINE KINASE YPDA"/>
    <property type="match status" value="1"/>
</dbReference>
<dbReference type="RefSeq" id="WP_379188584.1">
    <property type="nucleotide sequence ID" value="NZ_JBHSOW010000043.1"/>
</dbReference>
<dbReference type="Pfam" id="PF06580">
    <property type="entry name" value="His_kinase"/>
    <property type="match status" value="1"/>
</dbReference>
<dbReference type="EMBL" id="JBHSOW010000043">
    <property type="protein sequence ID" value="MFC5650034.1"/>
    <property type="molecule type" value="Genomic_DNA"/>
</dbReference>
<protein>
    <submittedName>
        <fullName evidence="9">Sensor histidine kinase</fullName>
        <ecNumber evidence="9">2.7.13.3</ecNumber>
    </submittedName>
</protein>
<dbReference type="PROSITE" id="PS50885">
    <property type="entry name" value="HAMP"/>
    <property type="match status" value="1"/>
</dbReference>
<dbReference type="InterPro" id="IPR050640">
    <property type="entry name" value="Bact_2-comp_sensor_kinase"/>
</dbReference>
<gene>
    <name evidence="9" type="ORF">ACFPYJ_13070</name>
</gene>
<dbReference type="Gene3D" id="3.30.565.10">
    <property type="entry name" value="Histidine kinase-like ATPase, C-terminal domain"/>
    <property type="match status" value="1"/>
</dbReference>
<dbReference type="PANTHER" id="PTHR34220:SF7">
    <property type="entry name" value="SENSOR HISTIDINE KINASE YPDA"/>
    <property type="match status" value="1"/>
</dbReference>
<keyword evidence="10" id="KW-1185">Reference proteome</keyword>
<comment type="caution">
    <text evidence="9">The sequence shown here is derived from an EMBL/GenBank/DDBJ whole genome shotgun (WGS) entry which is preliminary data.</text>
</comment>
<feature type="domain" description="HAMP" evidence="8">
    <location>
        <begin position="302"/>
        <end position="354"/>
    </location>
</feature>
<evidence type="ECO:0000256" key="6">
    <source>
        <dbReference type="ARBA" id="ARBA00023136"/>
    </source>
</evidence>
<evidence type="ECO:0000313" key="10">
    <source>
        <dbReference type="Proteomes" id="UP001596047"/>
    </source>
</evidence>
<keyword evidence="7" id="KW-0812">Transmembrane</keyword>
<keyword evidence="5 9" id="KW-0418">Kinase</keyword>
<reference evidence="10" key="1">
    <citation type="journal article" date="2019" name="Int. J. Syst. Evol. Microbiol.">
        <title>The Global Catalogue of Microorganisms (GCM) 10K type strain sequencing project: providing services to taxonomists for standard genome sequencing and annotation.</title>
        <authorList>
            <consortium name="The Broad Institute Genomics Platform"/>
            <consortium name="The Broad Institute Genome Sequencing Center for Infectious Disease"/>
            <person name="Wu L."/>
            <person name="Ma J."/>
        </authorList>
    </citation>
    <scope>NUCLEOTIDE SEQUENCE [LARGE SCALE GENOMIC DNA]</scope>
    <source>
        <strain evidence="10">CGMCC 1.3240</strain>
    </source>
</reference>